<dbReference type="Proteomes" id="UP000276178">
    <property type="component" value="Unassembled WGS sequence"/>
</dbReference>
<evidence type="ECO:0000313" key="10">
    <source>
        <dbReference type="Proteomes" id="UP000276178"/>
    </source>
</evidence>
<dbReference type="OrthoDB" id="9774495at2"/>
<sequence length="365" mass="40098">MWKVFWNIELLDEHAEGDAFMKMDLRSDTVTKPTETMLRAMAEAEVGDDVYREDPTVNRLEQLAAERLGKEAALFVTSGTQGNQVAVLTHCVNGDEVIAEAESHIFYYEGGAMSALAGVQTRTLAGERGALRPEDVEKAIRGNNIHFPRTKLICLENTHNRAGGAVVTVEQMKGVYDVAQKHGIPVHLDGARLFNAAVAQGVDVCELSQYTDTVQVCLSKGLSAPVGSILAGDRAFIEEARWWRKKLGGGLRQAGYLAAPGIIALTEMVERLREDHERAQQLAAGFRKLSLTVEPVETNIVLVRTDSIQETAVDFLQRLADRGVLAVDFDEYVIRFTTHRHIDEQSVAKVLEVVEKLLGAAKCSG</sequence>
<evidence type="ECO:0000313" key="8">
    <source>
        <dbReference type="EMBL" id="GED27292.1"/>
    </source>
</evidence>
<dbReference type="InterPro" id="IPR015421">
    <property type="entry name" value="PyrdxlP-dep_Trfase_major"/>
</dbReference>
<keyword evidence="3" id="KW-0663">Pyridoxal phosphate</keyword>
<dbReference type="Gene3D" id="3.90.1150.10">
    <property type="entry name" value="Aspartate Aminotransferase, domain 1"/>
    <property type="match status" value="1"/>
</dbReference>
<dbReference type="InterPro" id="IPR023603">
    <property type="entry name" value="Low_specificity_L-TA-like"/>
</dbReference>
<comment type="caution">
    <text evidence="9">The sequence shown here is derived from an EMBL/GenBank/DDBJ whole genome shotgun (WGS) entry which is preliminary data.</text>
</comment>
<dbReference type="PIRSF" id="PIRSF017617">
    <property type="entry name" value="Thr_aldolase"/>
    <property type="match status" value="1"/>
</dbReference>
<protein>
    <submittedName>
        <fullName evidence="8 9">Threonine aldolase</fullName>
        <ecNumber evidence="9">4.1.2.48</ecNumber>
    </submittedName>
</protein>
<reference evidence="8 11" key="2">
    <citation type="submission" date="2019-06" db="EMBL/GenBank/DDBJ databases">
        <title>Whole genome shotgun sequence of Brevibacillus agri NBRC 15538.</title>
        <authorList>
            <person name="Hosoyama A."/>
            <person name="Uohara A."/>
            <person name="Ohji S."/>
            <person name="Ichikawa N."/>
        </authorList>
    </citation>
    <scope>NUCLEOTIDE SEQUENCE [LARGE SCALE GENOMIC DNA]</scope>
    <source>
        <strain evidence="8 11">NBRC 15538</strain>
    </source>
</reference>
<reference evidence="9 10" key="1">
    <citation type="submission" date="2018-10" db="EMBL/GenBank/DDBJ databases">
        <title>Phylogenomics of Brevibacillus.</title>
        <authorList>
            <person name="Dunlap C."/>
        </authorList>
    </citation>
    <scope>NUCLEOTIDE SEQUENCE [LARGE SCALE GENOMIC DNA]</scope>
    <source>
        <strain evidence="9 10">NRRL NRS 1219</strain>
    </source>
</reference>
<dbReference type="AlphaFoldDB" id="A0A3M8B5S5"/>
<organism evidence="9 10">
    <name type="scientific">Brevibacillus agri</name>
    <dbReference type="NCBI Taxonomy" id="51101"/>
    <lineage>
        <taxon>Bacteria</taxon>
        <taxon>Bacillati</taxon>
        <taxon>Bacillota</taxon>
        <taxon>Bacilli</taxon>
        <taxon>Bacillales</taxon>
        <taxon>Paenibacillaceae</taxon>
        <taxon>Brevibacillus</taxon>
    </lineage>
</organism>
<feature type="domain" description="Aromatic amino acid beta-eliminating lyase/threonine aldolase" evidence="7">
    <location>
        <begin position="24"/>
        <end position="305"/>
    </location>
</feature>
<evidence type="ECO:0000313" key="11">
    <source>
        <dbReference type="Proteomes" id="UP000317180"/>
    </source>
</evidence>
<dbReference type="PANTHER" id="PTHR48097">
    <property type="entry name" value="L-THREONINE ALDOLASE-RELATED"/>
    <property type="match status" value="1"/>
</dbReference>
<dbReference type="PANTHER" id="PTHR48097:SF9">
    <property type="entry name" value="L-THREONINE ALDOLASE"/>
    <property type="match status" value="1"/>
</dbReference>
<feature type="modified residue" description="N6-(pyridoxal phosphate)lysine" evidence="5">
    <location>
        <position position="220"/>
    </location>
</feature>
<dbReference type="SUPFAM" id="SSF53383">
    <property type="entry name" value="PLP-dependent transferases"/>
    <property type="match status" value="1"/>
</dbReference>
<comment type="similarity">
    <text evidence="2">Belongs to the threonine aldolase family.</text>
</comment>
<dbReference type="GO" id="GO:0006567">
    <property type="term" value="P:L-threonine catabolic process"/>
    <property type="evidence" value="ECO:0007669"/>
    <property type="project" value="TreeGrafter"/>
</dbReference>
<dbReference type="GO" id="GO:0005829">
    <property type="term" value="C:cytosol"/>
    <property type="evidence" value="ECO:0007669"/>
    <property type="project" value="TreeGrafter"/>
</dbReference>
<dbReference type="GO" id="GO:0008732">
    <property type="term" value="F:L-allo-threonine aldolase activity"/>
    <property type="evidence" value="ECO:0007669"/>
    <property type="project" value="TreeGrafter"/>
</dbReference>
<evidence type="ECO:0000259" key="7">
    <source>
        <dbReference type="Pfam" id="PF01212"/>
    </source>
</evidence>
<keyword evidence="6" id="KW-0175">Coiled coil</keyword>
<evidence type="ECO:0000256" key="4">
    <source>
        <dbReference type="ARBA" id="ARBA00023239"/>
    </source>
</evidence>
<evidence type="ECO:0000256" key="6">
    <source>
        <dbReference type="SAM" id="Coils"/>
    </source>
</evidence>
<proteinExistence type="inferred from homology"/>
<dbReference type="Proteomes" id="UP000317180">
    <property type="component" value="Unassembled WGS sequence"/>
</dbReference>
<dbReference type="EMBL" id="RHHN01000017">
    <property type="protein sequence ID" value="RNB58784.1"/>
    <property type="molecule type" value="Genomic_DNA"/>
</dbReference>
<dbReference type="NCBIfam" id="NF007825">
    <property type="entry name" value="PRK10534.1"/>
    <property type="match status" value="1"/>
</dbReference>
<comment type="cofactor">
    <cofactor evidence="1">
        <name>pyridoxal 5'-phosphate</name>
        <dbReference type="ChEBI" id="CHEBI:597326"/>
    </cofactor>
</comment>
<feature type="coiled-coil region" evidence="6">
    <location>
        <begin position="262"/>
        <end position="289"/>
    </location>
</feature>
<name>A0A3M8B5S5_9BACL</name>
<dbReference type="CDD" id="cd06502">
    <property type="entry name" value="TA_like"/>
    <property type="match status" value="1"/>
</dbReference>
<dbReference type="InterPro" id="IPR001597">
    <property type="entry name" value="ArAA_b-elim_lyase/Thr_aldolase"/>
</dbReference>
<evidence type="ECO:0000256" key="1">
    <source>
        <dbReference type="ARBA" id="ARBA00001933"/>
    </source>
</evidence>
<keyword evidence="11" id="KW-1185">Reference proteome</keyword>
<accession>A0A3M8B5S5</accession>
<keyword evidence="4 9" id="KW-0456">Lyase</keyword>
<dbReference type="EMBL" id="BJOD01000038">
    <property type="protein sequence ID" value="GED27292.1"/>
    <property type="molecule type" value="Genomic_DNA"/>
</dbReference>
<dbReference type="NCBIfam" id="NF041359">
    <property type="entry name" value="GntG_guanitoxin"/>
    <property type="match status" value="1"/>
</dbReference>
<dbReference type="InterPro" id="IPR015424">
    <property type="entry name" value="PyrdxlP-dep_Trfase"/>
</dbReference>
<dbReference type="InterPro" id="IPR015422">
    <property type="entry name" value="PyrdxlP-dep_Trfase_small"/>
</dbReference>
<dbReference type="FunFam" id="3.40.640.10:FF:000030">
    <property type="entry name" value="Low-specificity L-threonine aldolase"/>
    <property type="match status" value="1"/>
</dbReference>
<dbReference type="GO" id="GO:0006545">
    <property type="term" value="P:glycine biosynthetic process"/>
    <property type="evidence" value="ECO:0007669"/>
    <property type="project" value="TreeGrafter"/>
</dbReference>
<dbReference type="EC" id="4.1.2.48" evidence="9"/>
<evidence type="ECO:0000256" key="2">
    <source>
        <dbReference type="ARBA" id="ARBA00006966"/>
    </source>
</evidence>
<dbReference type="Gene3D" id="3.40.640.10">
    <property type="entry name" value="Type I PLP-dependent aspartate aminotransferase-like (Major domain)"/>
    <property type="match status" value="1"/>
</dbReference>
<evidence type="ECO:0000313" key="9">
    <source>
        <dbReference type="EMBL" id="RNB58784.1"/>
    </source>
</evidence>
<evidence type="ECO:0000256" key="5">
    <source>
        <dbReference type="PIRSR" id="PIRSR017617-1"/>
    </source>
</evidence>
<evidence type="ECO:0000256" key="3">
    <source>
        <dbReference type="ARBA" id="ARBA00022898"/>
    </source>
</evidence>
<dbReference type="Pfam" id="PF01212">
    <property type="entry name" value="Beta_elim_lyase"/>
    <property type="match status" value="1"/>
</dbReference>
<gene>
    <name evidence="8" type="ORF">BAG01nite_33940</name>
    <name evidence="9" type="ORF">EB820_05230</name>
</gene>